<protein>
    <submittedName>
        <fullName evidence="1">Uncharacterized protein</fullName>
    </submittedName>
</protein>
<comment type="caution">
    <text evidence="1">The sequence shown here is derived from an EMBL/GenBank/DDBJ whole genome shotgun (WGS) entry which is preliminary data.</text>
</comment>
<sequence length="60" mass="6612">MTFSFSEKLNQLAKENATVTEKIGKRDQSCARATLSGCLTDENICSSIMKPTGRRKSRTA</sequence>
<evidence type="ECO:0000313" key="2">
    <source>
        <dbReference type="Proteomes" id="UP000612362"/>
    </source>
</evidence>
<keyword evidence="2" id="KW-1185">Reference proteome</keyword>
<evidence type="ECO:0000313" key="1">
    <source>
        <dbReference type="EMBL" id="GHO47281.1"/>
    </source>
</evidence>
<reference evidence="1" key="1">
    <citation type="submission" date="2020-10" db="EMBL/GenBank/DDBJ databases">
        <title>Taxonomic study of unclassified bacteria belonging to the class Ktedonobacteria.</title>
        <authorList>
            <person name="Yabe S."/>
            <person name="Wang C.M."/>
            <person name="Zheng Y."/>
            <person name="Sakai Y."/>
            <person name="Cavaletti L."/>
            <person name="Monciardini P."/>
            <person name="Donadio S."/>
        </authorList>
    </citation>
    <scope>NUCLEOTIDE SEQUENCE</scope>
    <source>
        <strain evidence="1">SOSP1-1</strain>
    </source>
</reference>
<proteinExistence type="predicted"/>
<gene>
    <name evidence="1" type="ORF">KSX_54440</name>
</gene>
<name>A0A8J3I4A8_9CHLR</name>
<dbReference type="AlphaFoldDB" id="A0A8J3I4A8"/>
<dbReference type="Proteomes" id="UP000612362">
    <property type="component" value="Unassembled WGS sequence"/>
</dbReference>
<organism evidence="1 2">
    <name type="scientific">Ktedonospora formicarum</name>
    <dbReference type="NCBI Taxonomy" id="2778364"/>
    <lineage>
        <taxon>Bacteria</taxon>
        <taxon>Bacillati</taxon>
        <taxon>Chloroflexota</taxon>
        <taxon>Ktedonobacteria</taxon>
        <taxon>Ktedonobacterales</taxon>
        <taxon>Ktedonobacteraceae</taxon>
        <taxon>Ktedonospora</taxon>
    </lineage>
</organism>
<dbReference type="EMBL" id="BNJF01000003">
    <property type="protein sequence ID" value="GHO47281.1"/>
    <property type="molecule type" value="Genomic_DNA"/>
</dbReference>
<accession>A0A8J3I4A8</accession>